<dbReference type="CDD" id="cd06171">
    <property type="entry name" value="Sigma70_r4"/>
    <property type="match status" value="1"/>
</dbReference>
<dbReference type="GO" id="GO:0006352">
    <property type="term" value="P:DNA-templated transcription initiation"/>
    <property type="evidence" value="ECO:0007669"/>
    <property type="project" value="InterPro"/>
</dbReference>
<dbReference type="InterPro" id="IPR036388">
    <property type="entry name" value="WH-like_DNA-bd_sf"/>
</dbReference>
<dbReference type="InterPro" id="IPR013324">
    <property type="entry name" value="RNA_pol_sigma_r3/r4-like"/>
</dbReference>
<reference evidence="7 8" key="1">
    <citation type="submission" date="2016-09" db="EMBL/GenBank/DDBJ databases">
        <title>Genome-resolved meta-omics ties microbial dynamics to process performance in biotechnology for thiocyanate degradation.</title>
        <authorList>
            <person name="Kantor R.S."/>
            <person name="Huddy R.J."/>
            <person name="Iyer R."/>
            <person name="Thomas B.C."/>
            <person name="Brown C.T."/>
            <person name="Anantharaman K."/>
            <person name="Tringe S."/>
            <person name="Hettich R.L."/>
            <person name="Harrison S.T."/>
            <person name="Banfield J.F."/>
        </authorList>
    </citation>
    <scope>NUCLEOTIDE SEQUENCE [LARGE SCALE GENOMIC DNA]</scope>
    <source>
        <strain evidence="7">59-99</strain>
    </source>
</reference>
<dbReference type="InterPro" id="IPR013325">
    <property type="entry name" value="RNA_pol_sigma_r2"/>
</dbReference>
<dbReference type="PANTHER" id="PTHR43133:SF51">
    <property type="entry name" value="RNA POLYMERASE SIGMA FACTOR"/>
    <property type="match status" value="1"/>
</dbReference>
<dbReference type="Gene3D" id="1.10.1740.10">
    <property type="match status" value="1"/>
</dbReference>
<dbReference type="Pfam" id="PF08281">
    <property type="entry name" value="Sigma70_r4_2"/>
    <property type="match status" value="1"/>
</dbReference>
<dbReference type="SUPFAM" id="SSF88946">
    <property type="entry name" value="Sigma2 domain of RNA polymerase sigma factors"/>
    <property type="match status" value="1"/>
</dbReference>
<dbReference type="PANTHER" id="PTHR43133">
    <property type="entry name" value="RNA POLYMERASE ECF-TYPE SIGMA FACTO"/>
    <property type="match status" value="1"/>
</dbReference>
<evidence type="ECO:0000259" key="5">
    <source>
        <dbReference type="Pfam" id="PF04542"/>
    </source>
</evidence>
<dbReference type="SUPFAM" id="SSF88659">
    <property type="entry name" value="Sigma3 and sigma4 domains of RNA polymerase sigma factors"/>
    <property type="match status" value="1"/>
</dbReference>
<evidence type="ECO:0000313" key="7">
    <source>
        <dbReference type="EMBL" id="OJX57378.1"/>
    </source>
</evidence>
<gene>
    <name evidence="7" type="ORF">BGO89_11875</name>
</gene>
<dbReference type="STRING" id="1895771.BGO89_11875"/>
<evidence type="ECO:0000313" key="8">
    <source>
        <dbReference type="Proteomes" id="UP000184233"/>
    </source>
</evidence>
<evidence type="ECO:0000256" key="2">
    <source>
        <dbReference type="ARBA" id="ARBA00023015"/>
    </source>
</evidence>
<evidence type="ECO:0000256" key="4">
    <source>
        <dbReference type="ARBA" id="ARBA00023163"/>
    </source>
</evidence>
<dbReference type="AlphaFoldDB" id="A0A1M3KY92"/>
<dbReference type="Proteomes" id="UP000184233">
    <property type="component" value="Unassembled WGS sequence"/>
</dbReference>
<dbReference type="InterPro" id="IPR039425">
    <property type="entry name" value="RNA_pol_sigma-70-like"/>
</dbReference>
<evidence type="ECO:0000259" key="6">
    <source>
        <dbReference type="Pfam" id="PF08281"/>
    </source>
</evidence>
<dbReference type="NCBIfam" id="TIGR02937">
    <property type="entry name" value="sigma70-ECF"/>
    <property type="match status" value="1"/>
</dbReference>
<keyword evidence="2" id="KW-0805">Transcription regulation</keyword>
<feature type="domain" description="RNA polymerase sigma-70 region 2" evidence="5">
    <location>
        <begin position="27"/>
        <end position="91"/>
    </location>
</feature>
<dbReference type="Gene3D" id="1.10.10.10">
    <property type="entry name" value="Winged helix-like DNA-binding domain superfamily/Winged helix DNA-binding domain"/>
    <property type="match status" value="1"/>
</dbReference>
<accession>A0A1M3KY92</accession>
<organism evidence="7 8">
    <name type="scientific">Candidatus Kapaibacterium thiocyanatum</name>
    <dbReference type="NCBI Taxonomy" id="1895771"/>
    <lineage>
        <taxon>Bacteria</taxon>
        <taxon>Pseudomonadati</taxon>
        <taxon>Candidatus Kapaibacteriota</taxon>
        <taxon>Candidatus Kapaibacteriia</taxon>
        <taxon>Candidatus Kapaibacteriales</taxon>
        <taxon>Candidatus Kapaibacteriaceae</taxon>
        <taxon>Candidatus Kapaibacterium</taxon>
    </lineage>
</organism>
<keyword evidence="4" id="KW-0804">Transcription</keyword>
<dbReference type="Pfam" id="PF04542">
    <property type="entry name" value="Sigma70_r2"/>
    <property type="match status" value="1"/>
</dbReference>
<dbReference type="EMBL" id="MKVH01000024">
    <property type="protein sequence ID" value="OJX57378.1"/>
    <property type="molecule type" value="Genomic_DNA"/>
</dbReference>
<proteinExistence type="inferred from homology"/>
<comment type="caution">
    <text evidence="7">The sequence shown here is derived from an EMBL/GenBank/DDBJ whole genome shotgun (WGS) entry which is preliminary data.</text>
</comment>
<protein>
    <recommendedName>
        <fullName evidence="9">RNA polymerase sigma factor</fullName>
    </recommendedName>
</protein>
<feature type="domain" description="RNA polymerase sigma factor 70 region 4 type 2" evidence="6">
    <location>
        <begin position="131"/>
        <end position="183"/>
    </location>
</feature>
<comment type="similarity">
    <text evidence="1">Belongs to the sigma-70 factor family. ECF subfamily.</text>
</comment>
<dbReference type="GO" id="GO:0016987">
    <property type="term" value="F:sigma factor activity"/>
    <property type="evidence" value="ECO:0007669"/>
    <property type="project" value="UniProtKB-KW"/>
</dbReference>
<sequence length="204" mass="24175">MESSAEDEAVIRDILAGHTNAFAKLERKYRRIVSFLIRKMIRNEEDVEDLVQETFVKAYAALPSFQFEYPFSRWLYKIASNRCIDHLRKRRFQSVSLDEPIATRDGGDLYMDPADKGHTPDTALLAKERAQLLREALETMPEKYREVIRLRHEEELDYLEIAERLKQPLGTVKAHLFRARKLLYKKLLRHGSHFEEYMTDEDRE</sequence>
<dbReference type="InterPro" id="IPR007627">
    <property type="entry name" value="RNA_pol_sigma70_r2"/>
</dbReference>
<evidence type="ECO:0008006" key="9">
    <source>
        <dbReference type="Google" id="ProtNLM"/>
    </source>
</evidence>
<dbReference type="InterPro" id="IPR013249">
    <property type="entry name" value="RNA_pol_sigma70_r4_t2"/>
</dbReference>
<keyword evidence="3" id="KW-0731">Sigma factor</keyword>
<dbReference type="GO" id="GO:0003677">
    <property type="term" value="F:DNA binding"/>
    <property type="evidence" value="ECO:0007669"/>
    <property type="project" value="InterPro"/>
</dbReference>
<name>A0A1M3KY92_9BACT</name>
<evidence type="ECO:0000256" key="3">
    <source>
        <dbReference type="ARBA" id="ARBA00023082"/>
    </source>
</evidence>
<dbReference type="InterPro" id="IPR014284">
    <property type="entry name" value="RNA_pol_sigma-70_dom"/>
</dbReference>
<evidence type="ECO:0000256" key="1">
    <source>
        <dbReference type="ARBA" id="ARBA00010641"/>
    </source>
</evidence>